<dbReference type="EMBL" id="BORJ01000006">
    <property type="protein sequence ID" value="GIN96753.1"/>
    <property type="molecule type" value="Genomic_DNA"/>
</dbReference>
<dbReference type="AlphaFoldDB" id="A0A429X580"/>
<sequence>MTREIKLFEGEKGLFITGLIGFLLAGITAVFILFRGSVVLPEGNLGDAFSFNAAIGIFAISIAAILPLAGFSPRKRKAIRRLFIIASLYAYAIETIQHFRGLNPRFSREGSVIDTVVGMLFGVVSLLLIILCLLLTIQFFKASQRPFLIIGIRYAFLSILAANLAGIGMILLEGRFVGSAGNLLVVHGLGFHALQTLVLPGWLLEKVQGRERLKKRMIHFGSISWMFAILLIGVQTVLARSVFEFTFLPVLAGILLIVWLGTALFSIVLFINAVKDTKADETKCLEKPITDQFTMIK</sequence>
<keyword evidence="5" id="KW-1185">Reference proteome</keyword>
<dbReference type="RefSeq" id="WP_120117320.1">
    <property type="nucleotide sequence ID" value="NZ_BORJ01000006.1"/>
</dbReference>
<feature type="transmembrane region" description="Helical" evidence="1">
    <location>
        <begin position="184"/>
        <end position="205"/>
    </location>
</feature>
<feature type="transmembrane region" description="Helical" evidence="1">
    <location>
        <begin position="82"/>
        <end position="99"/>
    </location>
</feature>
<feature type="transmembrane region" description="Helical" evidence="1">
    <location>
        <begin position="250"/>
        <end position="271"/>
    </location>
</feature>
<evidence type="ECO:0000313" key="4">
    <source>
        <dbReference type="Proteomes" id="UP000287296"/>
    </source>
</evidence>
<accession>A0A429X580</accession>
<protein>
    <submittedName>
        <fullName evidence="3">Uncharacterized protein</fullName>
    </submittedName>
</protein>
<reference evidence="2 5" key="2">
    <citation type="submission" date="2021-03" db="EMBL/GenBank/DDBJ databases">
        <title>Antimicrobial resistance genes in bacteria isolated from Japanese honey, and their potential for conferring macrolide and lincosamide resistance in the American foulbrood pathogen Paenibacillus larvae.</title>
        <authorList>
            <person name="Okamoto M."/>
            <person name="Kumagai M."/>
            <person name="Kanamori H."/>
            <person name="Takamatsu D."/>
        </authorList>
    </citation>
    <scope>NUCLEOTIDE SEQUENCE [LARGE SCALE GENOMIC DNA]</scope>
    <source>
        <strain evidence="2 5">J6TS1</strain>
    </source>
</reference>
<feature type="transmembrane region" description="Helical" evidence="1">
    <location>
        <begin position="12"/>
        <end position="34"/>
    </location>
</feature>
<evidence type="ECO:0000313" key="2">
    <source>
        <dbReference type="EMBL" id="GIN96753.1"/>
    </source>
</evidence>
<evidence type="ECO:0000313" key="3">
    <source>
        <dbReference type="EMBL" id="RST58441.1"/>
    </source>
</evidence>
<evidence type="ECO:0000256" key="1">
    <source>
        <dbReference type="SAM" id="Phobius"/>
    </source>
</evidence>
<feature type="transmembrane region" description="Helical" evidence="1">
    <location>
        <begin position="49"/>
        <end position="70"/>
    </location>
</feature>
<dbReference type="OrthoDB" id="2827528at2"/>
<keyword evidence="1" id="KW-1133">Transmembrane helix</keyword>
<organism evidence="3 4">
    <name type="scientific">Siminovitchia terrae</name>
    <name type="common">Bacillus terrae</name>
    <dbReference type="NCBI Taxonomy" id="1914933"/>
    <lineage>
        <taxon>Bacteria</taxon>
        <taxon>Bacillati</taxon>
        <taxon>Bacillota</taxon>
        <taxon>Bacilli</taxon>
        <taxon>Bacillales</taxon>
        <taxon>Bacillaceae</taxon>
        <taxon>Siminovitchia</taxon>
    </lineage>
</organism>
<gene>
    <name evidence="3" type="ORF">D5F11_017500</name>
    <name evidence="2" type="ORF">J6TS1_26230</name>
</gene>
<dbReference type="Proteomes" id="UP000287296">
    <property type="component" value="Unassembled WGS sequence"/>
</dbReference>
<keyword evidence="1" id="KW-0472">Membrane</keyword>
<reference evidence="3 4" key="1">
    <citation type="submission" date="2018-12" db="EMBL/GenBank/DDBJ databases">
        <authorList>
            <person name="Sun L."/>
            <person name="Chen Z."/>
        </authorList>
    </citation>
    <scope>NUCLEOTIDE SEQUENCE [LARGE SCALE GENOMIC DNA]</scope>
    <source>
        <strain evidence="3 4">LMG 29736</strain>
    </source>
</reference>
<keyword evidence="1" id="KW-0812">Transmembrane</keyword>
<name>A0A429X580_SIMTE</name>
<proteinExistence type="predicted"/>
<dbReference type="Proteomes" id="UP000680670">
    <property type="component" value="Unassembled WGS sequence"/>
</dbReference>
<evidence type="ECO:0000313" key="5">
    <source>
        <dbReference type="Proteomes" id="UP000680670"/>
    </source>
</evidence>
<feature type="transmembrane region" description="Helical" evidence="1">
    <location>
        <begin position="119"/>
        <end position="140"/>
    </location>
</feature>
<feature type="transmembrane region" description="Helical" evidence="1">
    <location>
        <begin position="152"/>
        <end position="172"/>
    </location>
</feature>
<feature type="transmembrane region" description="Helical" evidence="1">
    <location>
        <begin position="217"/>
        <end position="238"/>
    </location>
</feature>
<dbReference type="EMBL" id="QYTW02000020">
    <property type="protein sequence ID" value="RST58441.1"/>
    <property type="molecule type" value="Genomic_DNA"/>
</dbReference>
<comment type="caution">
    <text evidence="3">The sequence shown here is derived from an EMBL/GenBank/DDBJ whole genome shotgun (WGS) entry which is preliminary data.</text>
</comment>